<gene>
    <name evidence="8 11" type="primary">katG</name>
    <name evidence="11" type="ORF">GRI47_00450</name>
</gene>
<dbReference type="SUPFAM" id="SSF48113">
    <property type="entry name" value="Heme-dependent peroxidases"/>
    <property type="match status" value="2"/>
</dbReference>
<protein>
    <recommendedName>
        <fullName evidence="8 9">Catalase-peroxidase</fullName>
        <shortName evidence="8">CP</shortName>
        <ecNumber evidence="8 9">1.11.1.21</ecNumber>
    </recommendedName>
    <alternativeName>
        <fullName evidence="8">Peroxidase/catalase</fullName>
    </alternativeName>
</protein>
<comment type="cofactor">
    <cofactor evidence="8">
        <name>heme b</name>
        <dbReference type="ChEBI" id="CHEBI:60344"/>
    </cofactor>
    <text evidence="8">Binds 1 heme b (iron(II)-protoporphyrin IX) group per dimer.</text>
</comment>
<keyword evidence="1 8" id="KW-0575">Peroxidase</keyword>
<dbReference type="AlphaFoldDB" id="A0A844Y3S8"/>
<comment type="similarity">
    <text evidence="8 9">Belongs to the peroxidase family. Peroxidase/catalase subfamily.</text>
</comment>
<dbReference type="Gene3D" id="1.10.520.10">
    <property type="match status" value="2"/>
</dbReference>
<dbReference type="GO" id="GO:0020037">
    <property type="term" value="F:heme binding"/>
    <property type="evidence" value="ECO:0007669"/>
    <property type="project" value="InterPro"/>
</dbReference>
<dbReference type="InterPro" id="IPR019794">
    <property type="entry name" value="Peroxidases_AS"/>
</dbReference>
<dbReference type="NCBIfam" id="TIGR00198">
    <property type="entry name" value="cat_per_HPI"/>
    <property type="match status" value="1"/>
</dbReference>
<comment type="PTM">
    <text evidence="8">Formation of the three residue Trp-Tyr-Met cross-link is important for the catalase, but not the peroxidase activity of the enzyme.</text>
</comment>
<comment type="function">
    <text evidence="8">Bifunctional enzyme with both catalase and broad-spectrum peroxidase activity.</text>
</comment>
<dbReference type="InterPro" id="IPR000763">
    <property type="entry name" value="Catalase_peroxidase"/>
</dbReference>
<feature type="site" description="Transition state stabilizer" evidence="8">
    <location>
        <position position="96"/>
    </location>
</feature>
<dbReference type="PROSITE" id="PS50873">
    <property type="entry name" value="PEROXIDASE_4"/>
    <property type="match status" value="2"/>
</dbReference>
<sequence>MDAKTGDISGCPFHGDGGFRGLLGRTNRDWWPDSLDLHILTQGGTSPDPMGEDFDYCEAFNAVDYAGLKADIKALMTDSQDWWPADYGHYGPFFIRMAWHAAGTYRTGDGRGGASSGQQRFAPLNSWPDNGNLDKARRLLWPIKQKYGKHISWADLFVLTGNVAIESMGGPVFGFGGGRKDVYEPEQDVYWGTEEEWVDTGAETRIIPDEGKALENPLAAIQMGLIYVNPEGPGGNPHDPEGMARDMKETFARMAMNDEETVALTAGGHAFGKCHGAKPSDTFGKAPEAEGMVAMGFGWMTDPEEIGKGHITTSGIEGAWTPNPTEWGNDYFRLLFKYEYELTQSPAGANQWTPINPEEADMAPDARDPSKKVPTIMTTADMALKRDPAYRKISERFRDDQAALDDAFARAWFKLTHRDMGPKIRYLGPDVPAEDLIWQDPIPAGSKPSDSAVSDFKQAVLDSGLTVAELVKAAWASASTYRKSDHRGGANGAHIRFDALRNWKANDPEELTKVLNKLDELRAKVSGGISMADAIVLGGAAAIEKAAKDGGFDVSVPVTTGRGDATEDQFDAESWEPLEPFADGFRNYLKTKASVKTEDMLIDRANLLGLSIPEMTVLVGGMRALGAVATHTEHGNSIGVLTDKPGTLSNDFFVNLLHMGTVWEVVDESGDEEFVGKCRLEGHEKWRATRTDLVFGSNSQLRSVAEVYAENGNEEKFARDFVKAWTKVMDADRFDLTYEQYHS</sequence>
<dbReference type="Proteomes" id="UP000430272">
    <property type="component" value="Unassembled WGS sequence"/>
</dbReference>
<dbReference type="Pfam" id="PF00141">
    <property type="entry name" value="peroxidase"/>
    <property type="match status" value="2"/>
</dbReference>
<dbReference type="GO" id="GO:0046872">
    <property type="term" value="F:metal ion binding"/>
    <property type="evidence" value="ECO:0007669"/>
    <property type="project" value="UniProtKB-KW"/>
</dbReference>
<evidence type="ECO:0000256" key="3">
    <source>
        <dbReference type="ARBA" id="ARBA00022723"/>
    </source>
</evidence>
<evidence type="ECO:0000256" key="1">
    <source>
        <dbReference type="ARBA" id="ARBA00022559"/>
    </source>
</evidence>
<evidence type="ECO:0000313" key="12">
    <source>
        <dbReference type="Proteomes" id="UP000430272"/>
    </source>
</evidence>
<dbReference type="GO" id="GO:0004096">
    <property type="term" value="F:catalase activity"/>
    <property type="evidence" value="ECO:0007669"/>
    <property type="project" value="UniProtKB-UniRule"/>
</dbReference>
<keyword evidence="2 8" id="KW-0349">Heme</keyword>
<keyword evidence="4 8" id="KW-0560">Oxidoreductase</keyword>
<dbReference type="OrthoDB" id="9759743at2"/>
<feature type="domain" description="Plant heme peroxidase family profile" evidence="10">
    <location>
        <begin position="498"/>
        <end position="728"/>
    </location>
</feature>
<organism evidence="11 12">
    <name type="scientific">Qipengyuania pelagi</name>
    <dbReference type="NCBI Taxonomy" id="994320"/>
    <lineage>
        <taxon>Bacteria</taxon>
        <taxon>Pseudomonadati</taxon>
        <taxon>Pseudomonadota</taxon>
        <taxon>Alphaproteobacteria</taxon>
        <taxon>Sphingomonadales</taxon>
        <taxon>Erythrobacteraceae</taxon>
        <taxon>Qipengyuania</taxon>
    </lineage>
</organism>
<feature type="binding site" description="axial binding residue" evidence="8">
    <location>
        <position position="269"/>
    </location>
    <ligand>
        <name>heme b</name>
        <dbReference type="ChEBI" id="CHEBI:60344"/>
    </ligand>
    <ligandPart>
        <name>Fe</name>
        <dbReference type="ChEBI" id="CHEBI:18248"/>
    </ligandPart>
</feature>
<feature type="domain" description="Plant heme peroxidase family profile" evidence="10">
    <location>
        <begin position="133"/>
        <end position="428"/>
    </location>
</feature>
<dbReference type="InterPro" id="IPR010255">
    <property type="entry name" value="Haem_peroxidase_sf"/>
</dbReference>
<dbReference type="EMBL" id="WTYD01000001">
    <property type="protein sequence ID" value="MXO52476.1"/>
    <property type="molecule type" value="Genomic_DNA"/>
</dbReference>
<dbReference type="EC" id="1.11.1.21" evidence="8 9"/>
<comment type="catalytic activity">
    <reaction evidence="8 9">
        <text>H2O2 + AH2 = A + 2 H2O</text>
        <dbReference type="Rhea" id="RHEA:30275"/>
        <dbReference type="ChEBI" id="CHEBI:13193"/>
        <dbReference type="ChEBI" id="CHEBI:15377"/>
        <dbReference type="ChEBI" id="CHEBI:16240"/>
        <dbReference type="ChEBI" id="CHEBI:17499"/>
        <dbReference type="EC" id="1.11.1.21"/>
    </reaction>
</comment>
<keyword evidence="12" id="KW-1185">Reference proteome</keyword>
<evidence type="ECO:0000256" key="9">
    <source>
        <dbReference type="RuleBase" id="RU003451"/>
    </source>
</evidence>
<dbReference type="InterPro" id="IPR002016">
    <property type="entry name" value="Haem_peroxidase"/>
</dbReference>
<comment type="caution">
    <text evidence="8">Lacks conserved residue(s) required for the propagation of feature annotation.</text>
</comment>
<evidence type="ECO:0000256" key="4">
    <source>
        <dbReference type="ARBA" id="ARBA00023002"/>
    </source>
</evidence>
<keyword evidence="3 8" id="KW-0479">Metal-binding</keyword>
<dbReference type="PANTHER" id="PTHR30555">
    <property type="entry name" value="HYDROPEROXIDASE I, BIFUNCTIONAL CATALASE-PEROXIDASE"/>
    <property type="match status" value="1"/>
</dbReference>
<evidence type="ECO:0000256" key="7">
    <source>
        <dbReference type="ARBA" id="ARBA00049145"/>
    </source>
</evidence>
<dbReference type="FunFam" id="1.10.520.10:FF:000002">
    <property type="entry name" value="Catalase-peroxidase"/>
    <property type="match status" value="1"/>
</dbReference>
<comment type="subunit">
    <text evidence="8">Homodimer or homotetramer.</text>
</comment>
<proteinExistence type="inferred from homology"/>
<dbReference type="PANTHER" id="PTHR30555:SF0">
    <property type="entry name" value="CATALASE-PEROXIDASE"/>
    <property type="match status" value="1"/>
</dbReference>
<feature type="active site" description="Proton acceptor" evidence="8">
    <location>
        <position position="100"/>
    </location>
</feature>
<dbReference type="Gene3D" id="1.10.420.10">
    <property type="entry name" value="Peroxidase, domain 2"/>
    <property type="match status" value="2"/>
</dbReference>
<reference evidence="11 12" key="1">
    <citation type="submission" date="2019-12" db="EMBL/GenBank/DDBJ databases">
        <title>Genomic-based taxomic classification of the family Erythrobacteraceae.</title>
        <authorList>
            <person name="Xu L."/>
        </authorList>
    </citation>
    <scope>NUCLEOTIDE SEQUENCE [LARGE SCALE GENOMIC DNA]</scope>
    <source>
        <strain evidence="11 12">JCM 17468</strain>
    </source>
</reference>
<dbReference type="GO" id="GO:0005829">
    <property type="term" value="C:cytosol"/>
    <property type="evidence" value="ECO:0007669"/>
    <property type="project" value="TreeGrafter"/>
</dbReference>
<dbReference type="GO" id="GO:0070301">
    <property type="term" value="P:cellular response to hydrogen peroxide"/>
    <property type="evidence" value="ECO:0007669"/>
    <property type="project" value="TreeGrafter"/>
</dbReference>
<name>A0A844Y3S8_9SPHN</name>
<evidence type="ECO:0000259" key="10">
    <source>
        <dbReference type="PROSITE" id="PS50873"/>
    </source>
</evidence>
<dbReference type="PRINTS" id="PR00458">
    <property type="entry name" value="PEROXIDASE"/>
</dbReference>
<comment type="caution">
    <text evidence="11">The sequence shown here is derived from an EMBL/GenBank/DDBJ whole genome shotgun (WGS) entry which is preliminary data.</text>
</comment>
<dbReference type="NCBIfam" id="NF011635">
    <property type="entry name" value="PRK15061.1"/>
    <property type="match status" value="1"/>
</dbReference>
<dbReference type="RefSeq" id="WP_160659458.1">
    <property type="nucleotide sequence ID" value="NZ_BAABDV010000001.1"/>
</dbReference>
<comment type="catalytic activity">
    <reaction evidence="7 8 9">
        <text>2 H2O2 = O2 + 2 H2O</text>
        <dbReference type="Rhea" id="RHEA:20309"/>
        <dbReference type="ChEBI" id="CHEBI:15377"/>
        <dbReference type="ChEBI" id="CHEBI:15379"/>
        <dbReference type="ChEBI" id="CHEBI:16240"/>
        <dbReference type="EC" id="1.11.1.21"/>
    </reaction>
</comment>
<evidence type="ECO:0000256" key="2">
    <source>
        <dbReference type="ARBA" id="ARBA00022617"/>
    </source>
</evidence>
<evidence type="ECO:0000256" key="5">
    <source>
        <dbReference type="ARBA" id="ARBA00023004"/>
    </source>
</evidence>
<accession>A0A844Y3S8</accession>
<evidence type="ECO:0000313" key="11">
    <source>
        <dbReference type="EMBL" id="MXO52476.1"/>
    </source>
</evidence>
<keyword evidence="6 8" id="KW-0376">Hydrogen peroxide</keyword>
<dbReference type="PRINTS" id="PR00460">
    <property type="entry name" value="BPEROXIDASE"/>
</dbReference>
<evidence type="ECO:0000256" key="8">
    <source>
        <dbReference type="HAMAP-Rule" id="MF_01961"/>
    </source>
</evidence>
<dbReference type="HAMAP" id="MF_01961">
    <property type="entry name" value="Catal_peroxid"/>
    <property type="match status" value="1"/>
</dbReference>
<keyword evidence="5 8" id="KW-0408">Iron</keyword>
<dbReference type="GO" id="GO:0042744">
    <property type="term" value="P:hydrogen peroxide catabolic process"/>
    <property type="evidence" value="ECO:0007669"/>
    <property type="project" value="UniProtKB-KW"/>
</dbReference>
<evidence type="ECO:0000256" key="6">
    <source>
        <dbReference type="ARBA" id="ARBA00023324"/>
    </source>
</evidence>
<dbReference type="PROSITE" id="PS00436">
    <property type="entry name" value="PEROXIDASE_2"/>
    <property type="match status" value="1"/>
</dbReference>